<dbReference type="InterPro" id="IPR055414">
    <property type="entry name" value="LRR_R13L4/SHOC2-like"/>
</dbReference>
<reference evidence="13" key="1">
    <citation type="journal article" date="2014" name="Science">
        <title>Ancient hybridizations among the ancestral genomes of bread wheat.</title>
        <authorList>
            <consortium name="International Wheat Genome Sequencing Consortium,"/>
            <person name="Marcussen T."/>
            <person name="Sandve S.R."/>
            <person name="Heier L."/>
            <person name="Spannagl M."/>
            <person name="Pfeifer M."/>
            <person name="Jakobsen K.S."/>
            <person name="Wulff B.B."/>
            <person name="Steuernagel B."/>
            <person name="Mayer K.F."/>
            <person name="Olsen O.A."/>
        </authorList>
    </citation>
    <scope>NUCLEOTIDE SEQUENCE [LARGE SCALE GENOMIC DNA]</scope>
    <source>
        <strain evidence="13">cv. AL8/78</strain>
    </source>
</reference>
<dbReference type="SUPFAM" id="SSF52540">
    <property type="entry name" value="P-loop containing nucleoside triphosphate hydrolases"/>
    <property type="match status" value="1"/>
</dbReference>
<dbReference type="Gene3D" id="3.40.50.300">
    <property type="entry name" value="P-loop containing nucleotide triphosphate hydrolases"/>
    <property type="match status" value="1"/>
</dbReference>
<dbReference type="GO" id="GO:0043531">
    <property type="term" value="F:ADP binding"/>
    <property type="evidence" value="ECO:0007669"/>
    <property type="project" value="InterPro"/>
</dbReference>
<dbReference type="Gramene" id="AET2Gv21310000.3">
    <property type="protein sequence ID" value="AET2Gv21310000.3"/>
    <property type="gene ID" value="AET2Gv21310000"/>
</dbReference>
<dbReference type="InterPro" id="IPR036388">
    <property type="entry name" value="WH-like_DNA-bd_sf"/>
</dbReference>
<proteinExistence type="inferred from homology"/>
<feature type="domain" description="Disease resistance R13L4/SHOC-2-like LRR" evidence="11">
    <location>
        <begin position="588"/>
        <end position="952"/>
    </location>
</feature>
<evidence type="ECO:0000256" key="6">
    <source>
        <dbReference type="ARBA" id="ARBA00022840"/>
    </source>
</evidence>
<evidence type="ECO:0008006" key="14">
    <source>
        <dbReference type="Google" id="ProtNLM"/>
    </source>
</evidence>
<dbReference type="PANTHER" id="PTHR36766">
    <property type="entry name" value="PLANT BROAD-SPECTRUM MILDEW RESISTANCE PROTEIN RPW8"/>
    <property type="match status" value="1"/>
</dbReference>
<dbReference type="PANTHER" id="PTHR36766:SF36">
    <property type="entry name" value="AAA+ ATPASE DOMAIN-CONTAINING PROTEIN"/>
    <property type="match status" value="1"/>
</dbReference>
<dbReference type="Proteomes" id="UP000015105">
    <property type="component" value="Chromosome 2D"/>
</dbReference>
<dbReference type="SUPFAM" id="SSF52058">
    <property type="entry name" value="L domain-like"/>
    <property type="match status" value="1"/>
</dbReference>
<dbReference type="Gene3D" id="1.20.5.4130">
    <property type="match status" value="1"/>
</dbReference>
<dbReference type="GO" id="GO:0009626">
    <property type="term" value="P:plant-type hypersensitive response"/>
    <property type="evidence" value="ECO:0007669"/>
    <property type="project" value="UniProtKB-ARBA"/>
</dbReference>
<evidence type="ECO:0000313" key="13">
    <source>
        <dbReference type="Proteomes" id="UP000015105"/>
    </source>
</evidence>
<accession>A0A453DMH1</accession>
<dbReference type="InterPro" id="IPR032675">
    <property type="entry name" value="LRR_dom_sf"/>
</dbReference>
<feature type="domain" description="Disease resistance protein winged helix" evidence="10">
    <location>
        <begin position="464"/>
        <end position="537"/>
    </location>
</feature>
<evidence type="ECO:0000256" key="4">
    <source>
        <dbReference type="ARBA" id="ARBA00022741"/>
    </source>
</evidence>
<dbReference type="InterPro" id="IPR002182">
    <property type="entry name" value="NB-ARC"/>
</dbReference>
<evidence type="ECO:0000313" key="12">
    <source>
        <dbReference type="EnsemblPlants" id="AET2Gv21310000.3"/>
    </source>
</evidence>
<sequence length="1048" mass="119333">RKEAMAVVLDALAACVIEKITNIGEEKIRMLLGVSQEINKLRGNVEPLQNLLTDAERRRITDKNLQAWVTKLKSAMYEADDILDLCQLEAMEREEKEHPIGGGASRCLSLREKLPFVGCLQPFLFCVKNPGFANEVGGRIKKLNDELATIRMGVADFNFIELGSYEQRRRPPASLASHPRRENAQFVQSDLVGDQIKKNTEELEHRLIADSRHEHGSTVIKVVAIVGQGGIGKSTLAKKVFASEAIKKEFKTKIWLSVTQQFTKVELLRTAISHAGGVHGDEKDETILVNALTDTLSKNKFLLVMDDVWNQEAWGNVLRTPVLNANATQPGSRVLVTSRKDDVVRSMGASIVRVNRLNDEDAWCLLKKQLPQPQVGVGSDFDELKDIGMKIIQKCDGLPLAIKVMGGLLSTRDPKERDWEIVLHKNLGWEEEDGEQEELNYSVSLSYDDLSVELKQCFLYYSLLPKDSRFTSQRIASMWICEGFVQHDGRSNLEQVDLEQIGADYHRELVARNLLELNYSNNNIWQYTLHDVIRSFAQFMAKEEAFVVHKDQVDIRNLLPKNNSICRLSIKSTHSELEWTILEKQERLRTLLLIGCKIKPGVSLENFARLRVLDISSKESDWLVDSVCELRHLRYLSFSNTNISRLPGDIHKMRFLQHIHLQSCTKLEKLPDNITKLACLRYLNLCGSNVDVMPRGFGGLTDLRSLHGFPVKMDGDWCTLEELEALSHLRNLSVQGLENVSSSSVAKRAKISNKKRLEYLDLKCYKYNHYEVRQIEVEQQEIIEAVFDELCPSPARLETLLIRRYFGRRLPNWLQSPVATTFKSLKDITLGHITHSTQLPDGLCRIHGLETLRILYAPAIEHVGPDFQTHDGDGGAAFPNLTRLELGALSEWKEWDWEEEEEQSKVIAMPALEHLVLRNCKLTHLPPGLASDRRYNLRTMRLQDLTLLEYVENFPSVVELRVYDCPELKRMSGLSKLRTVDICDCPKLELLEGVLALDSMELDCEHWEVTGPDARCTPKAKGYQQAEDELPRELPQDLVITRMNSLKR</sequence>
<evidence type="ECO:0000256" key="2">
    <source>
        <dbReference type="ARBA" id="ARBA00022614"/>
    </source>
</evidence>
<dbReference type="Pfam" id="PF18052">
    <property type="entry name" value="Rx_N"/>
    <property type="match status" value="1"/>
</dbReference>
<feature type="domain" description="NB-ARC" evidence="8">
    <location>
        <begin position="218"/>
        <end position="369"/>
    </location>
</feature>
<dbReference type="SMART" id="SM00369">
    <property type="entry name" value="LRR_TYP"/>
    <property type="match status" value="3"/>
</dbReference>
<dbReference type="FunFam" id="1.10.10.10:FF:000322">
    <property type="entry name" value="Probable disease resistance protein At1g63360"/>
    <property type="match status" value="1"/>
</dbReference>
<dbReference type="GO" id="GO:0005524">
    <property type="term" value="F:ATP binding"/>
    <property type="evidence" value="ECO:0007669"/>
    <property type="project" value="UniProtKB-KW"/>
</dbReference>
<organism evidence="12 13">
    <name type="scientific">Aegilops tauschii subsp. strangulata</name>
    <name type="common">Goatgrass</name>
    <dbReference type="NCBI Taxonomy" id="200361"/>
    <lineage>
        <taxon>Eukaryota</taxon>
        <taxon>Viridiplantae</taxon>
        <taxon>Streptophyta</taxon>
        <taxon>Embryophyta</taxon>
        <taxon>Tracheophyta</taxon>
        <taxon>Spermatophyta</taxon>
        <taxon>Magnoliopsida</taxon>
        <taxon>Liliopsida</taxon>
        <taxon>Poales</taxon>
        <taxon>Poaceae</taxon>
        <taxon>BOP clade</taxon>
        <taxon>Pooideae</taxon>
        <taxon>Triticodae</taxon>
        <taxon>Triticeae</taxon>
        <taxon>Triticinae</taxon>
        <taxon>Aegilops</taxon>
    </lineage>
</organism>
<dbReference type="PRINTS" id="PR00364">
    <property type="entry name" value="DISEASERSIST"/>
</dbReference>
<reference evidence="12" key="4">
    <citation type="submission" date="2019-03" db="UniProtKB">
        <authorList>
            <consortium name="EnsemblPlants"/>
        </authorList>
    </citation>
    <scope>IDENTIFICATION</scope>
</reference>
<dbReference type="InterPro" id="IPR042197">
    <property type="entry name" value="Apaf_helical"/>
</dbReference>
<evidence type="ECO:0000259" key="11">
    <source>
        <dbReference type="Pfam" id="PF23598"/>
    </source>
</evidence>
<dbReference type="InterPro" id="IPR003591">
    <property type="entry name" value="Leu-rich_rpt_typical-subtyp"/>
</dbReference>
<reference evidence="13" key="2">
    <citation type="journal article" date="2017" name="Nat. Plants">
        <title>The Aegilops tauschii genome reveals multiple impacts of transposons.</title>
        <authorList>
            <person name="Zhao G."/>
            <person name="Zou C."/>
            <person name="Li K."/>
            <person name="Wang K."/>
            <person name="Li T."/>
            <person name="Gao L."/>
            <person name="Zhang X."/>
            <person name="Wang H."/>
            <person name="Yang Z."/>
            <person name="Liu X."/>
            <person name="Jiang W."/>
            <person name="Mao L."/>
            <person name="Kong X."/>
            <person name="Jiao Y."/>
            <person name="Jia J."/>
        </authorList>
    </citation>
    <scope>NUCLEOTIDE SEQUENCE [LARGE SCALE GENOMIC DNA]</scope>
    <source>
        <strain evidence="13">cv. AL8/78</strain>
    </source>
</reference>
<evidence type="ECO:0000259" key="8">
    <source>
        <dbReference type="Pfam" id="PF00931"/>
    </source>
</evidence>
<evidence type="ECO:0000256" key="3">
    <source>
        <dbReference type="ARBA" id="ARBA00022737"/>
    </source>
</evidence>
<dbReference type="Gene3D" id="3.80.10.10">
    <property type="entry name" value="Ribonuclease Inhibitor"/>
    <property type="match status" value="1"/>
</dbReference>
<dbReference type="STRING" id="200361.A0A453DMH1"/>
<keyword evidence="4" id="KW-0547">Nucleotide-binding</keyword>
<dbReference type="Gene3D" id="1.10.10.10">
    <property type="entry name" value="Winged helix-like DNA-binding domain superfamily/Winged helix DNA-binding domain"/>
    <property type="match status" value="1"/>
</dbReference>
<protein>
    <recommendedName>
        <fullName evidence="14">AAA+ ATPase domain-containing protein</fullName>
    </recommendedName>
</protein>
<name>A0A453DMH1_AEGTS</name>
<comment type="similarity">
    <text evidence="1">Belongs to the disease resistance NB-LRR family.</text>
</comment>
<keyword evidence="6" id="KW-0067">ATP-binding</keyword>
<dbReference type="AlphaFoldDB" id="A0A453DMH1"/>
<dbReference type="EnsemblPlants" id="AET2Gv21310000.3">
    <property type="protein sequence ID" value="AET2Gv21310000.3"/>
    <property type="gene ID" value="AET2Gv21310000"/>
</dbReference>
<dbReference type="Pfam" id="PF23559">
    <property type="entry name" value="WHD_DRP"/>
    <property type="match status" value="1"/>
</dbReference>
<keyword evidence="7" id="KW-0175">Coiled coil</keyword>
<keyword evidence="3" id="KW-0677">Repeat</keyword>
<feature type="domain" description="Disease resistance N-terminal" evidence="9">
    <location>
        <begin position="15"/>
        <end position="97"/>
    </location>
</feature>
<dbReference type="InterPro" id="IPR027417">
    <property type="entry name" value="P-loop_NTPase"/>
</dbReference>
<dbReference type="GO" id="GO:0002758">
    <property type="term" value="P:innate immune response-activating signaling pathway"/>
    <property type="evidence" value="ECO:0007669"/>
    <property type="project" value="UniProtKB-ARBA"/>
</dbReference>
<dbReference type="Gene3D" id="1.10.8.430">
    <property type="entry name" value="Helical domain of apoptotic protease-activating factors"/>
    <property type="match status" value="1"/>
</dbReference>
<dbReference type="GO" id="GO:0042742">
    <property type="term" value="P:defense response to bacterium"/>
    <property type="evidence" value="ECO:0007669"/>
    <property type="project" value="UniProtKB-ARBA"/>
</dbReference>
<reference evidence="12" key="5">
    <citation type="journal article" date="2021" name="G3 (Bethesda)">
        <title>Aegilops tauschii genome assembly Aet v5.0 features greater sequence contiguity and improved annotation.</title>
        <authorList>
            <person name="Wang L."/>
            <person name="Zhu T."/>
            <person name="Rodriguez J.C."/>
            <person name="Deal K.R."/>
            <person name="Dubcovsky J."/>
            <person name="McGuire P.E."/>
            <person name="Lux T."/>
            <person name="Spannagl M."/>
            <person name="Mayer K.F.X."/>
            <person name="Baldrich P."/>
            <person name="Meyers B.C."/>
            <person name="Huo N."/>
            <person name="Gu Y.Q."/>
            <person name="Zhou H."/>
            <person name="Devos K.M."/>
            <person name="Bennetzen J.L."/>
            <person name="Unver T."/>
            <person name="Budak H."/>
            <person name="Gulick P.J."/>
            <person name="Galiba G."/>
            <person name="Kalapos B."/>
            <person name="Nelson D.R."/>
            <person name="Li P."/>
            <person name="You F.M."/>
            <person name="Luo M.C."/>
            <person name="Dvorak J."/>
        </authorList>
    </citation>
    <scope>NUCLEOTIDE SEQUENCE [LARGE SCALE GENOMIC DNA]</scope>
    <source>
        <strain evidence="12">cv. AL8/78</strain>
    </source>
</reference>
<keyword evidence="2" id="KW-0433">Leucine-rich repeat</keyword>
<evidence type="ECO:0000256" key="5">
    <source>
        <dbReference type="ARBA" id="ARBA00022821"/>
    </source>
</evidence>
<dbReference type="Pfam" id="PF23598">
    <property type="entry name" value="LRR_14"/>
    <property type="match status" value="1"/>
</dbReference>
<keyword evidence="5" id="KW-0611">Plant defense</keyword>
<evidence type="ECO:0000259" key="9">
    <source>
        <dbReference type="Pfam" id="PF18052"/>
    </source>
</evidence>
<evidence type="ECO:0000259" key="10">
    <source>
        <dbReference type="Pfam" id="PF23559"/>
    </source>
</evidence>
<dbReference type="InterPro" id="IPR041118">
    <property type="entry name" value="Rx_N"/>
</dbReference>
<evidence type="ECO:0000256" key="7">
    <source>
        <dbReference type="ARBA" id="ARBA00023054"/>
    </source>
</evidence>
<reference evidence="12" key="3">
    <citation type="journal article" date="2017" name="Nature">
        <title>Genome sequence of the progenitor of the wheat D genome Aegilops tauschii.</title>
        <authorList>
            <person name="Luo M.C."/>
            <person name="Gu Y.Q."/>
            <person name="Puiu D."/>
            <person name="Wang H."/>
            <person name="Twardziok S.O."/>
            <person name="Deal K.R."/>
            <person name="Huo N."/>
            <person name="Zhu T."/>
            <person name="Wang L."/>
            <person name="Wang Y."/>
            <person name="McGuire P.E."/>
            <person name="Liu S."/>
            <person name="Long H."/>
            <person name="Ramasamy R.K."/>
            <person name="Rodriguez J.C."/>
            <person name="Van S.L."/>
            <person name="Yuan L."/>
            <person name="Wang Z."/>
            <person name="Xia Z."/>
            <person name="Xiao L."/>
            <person name="Anderson O.D."/>
            <person name="Ouyang S."/>
            <person name="Liang Y."/>
            <person name="Zimin A.V."/>
            <person name="Pertea G."/>
            <person name="Qi P."/>
            <person name="Bennetzen J.L."/>
            <person name="Dai X."/>
            <person name="Dawson M.W."/>
            <person name="Muller H.G."/>
            <person name="Kugler K."/>
            <person name="Rivarola-Duarte L."/>
            <person name="Spannagl M."/>
            <person name="Mayer K.F.X."/>
            <person name="Lu F.H."/>
            <person name="Bevan M.W."/>
            <person name="Leroy P."/>
            <person name="Li P."/>
            <person name="You F.M."/>
            <person name="Sun Q."/>
            <person name="Liu Z."/>
            <person name="Lyons E."/>
            <person name="Wicker T."/>
            <person name="Salzberg S.L."/>
            <person name="Devos K.M."/>
            <person name="Dvorak J."/>
        </authorList>
    </citation>
    <scope>NUCLEOTIDE SEQUENCE [LARGE SCALE GENOMIC DNA]</scope>
    <source>
        <strain evidence="12">cv. AL8/78</strain>
    </source>
</reference>
<dbReference type="InterPro" id="IPR058922">
    <property type="entry name" value="WHD_DRP"/>
</dbReference>
<dbReference type="Pfam" id="PF00931">
    <property type="entry name" value="NB-ARC"/>
    <property type="match status" value="1"/>
</dbReference>
<keyword evidence="13" id="KW-1185">Reference proteome</keyword>
<evidence type="ECO:0000256" key="1">
    <source>
        <dbReference type="ARBA" id="ARBA00008894"/>
    </source>
</evidence>